<dbReference type="EMBL" id="CDMC01000002">
    <property type="protein sequence ID" value="CEN59719.1"/>
    <property type="molecule type" value="Genomic_DNA"/>
</dbReference>
<dbReference type="Proteomes" id="UP000054771">
    <property type="component" value="Unassembled WGS sequence"/>
</dbReference>
<gene>
    <name evidence="2" type="ORF">ASPCAL02163</name>
</gene>
<proteinExistence type="predicted"/>
<feature type="signal peptide" evidence="1">
    <location>
        <begin position="1"/>
        <end position="17"/>
    </location>
</feature>
<organism evidence="2 3">
    <name type="scientific">Aspergillus calidoustus</name>
    <dbReference type="NCBI Taxonomy" id="454130"/>
    <lineage>
        <taxon>Eukaryota</taxon>
        <taxon>Fungi</taxon>
        <taxon>Dikarya</taxon>
        <taxon>Ascomycota</taxon>
        <taxon>Pezizomycotina</taxon>
        <taxon>Eurotiomycetes</taxon>
        <taxon>Eurotiomycetidae</taxon>
        <taxon>Eurotiales</taxon>
        <taxon>Aspergillaceae</taxon>
        <taxon>Aspergillus</taxon>
        <taxon>Aspergillus subgen. Nidulantes</taxon>
    </lineage>
</organism>
<reference evidence="3" key="1">
    <citation type="journal article" date="2016" name="Genome Announc.">
        <title>Draft genome sequences of fungus Aspergillus calidoustus.</title>
        <authorList>
            <person name="Horn F."/>
            <person name="Linde J."/>
            <person name="Mattern D.J."/>
            <person name="Walther G."/>
            <person name="Guthke R."/>
            <person name="Scherlach K."/>
            <person name="Martin K."/>
            <person name="Brakhage A.A."/>
            <person name="Petzke L."/>
            <person name="Valiante V."/>
        </authorList>
    </citation>
    <scope>NUCLEOTIDE SEQUENCE [LARGE SCALE GENOMIC DNA]</scope>
    <source>
        <strain evidence="3">SF006504</strain>
    </source>
</reference>
<evidence type="ECO:0000313" key="3">
    <source>
        <dbReference type="Proteomes" id="UP000054771"/>
    </source>
</evidence>
<accession>A0A0U5GRM3</accession>
<keyword evidence="1" id="KW-0732">Signal</keyword>
<sequence length="185" mass="19785">MLTSLVSLLALTVSALATKASGTFRSPIATPIFQVEPLTYLPVNVSLPGGGGIAAVPNLGGTITGLFDGEIVGNVTGATETLLPAGTGEYTHYENKLIFTNDAEDRIFLSMDGKITYADNALHGFGYATFQTTIPGLEWTNYAMFVVEWMADFFTSHGEAEIFYITTGGRIDGKPIDALLPPKRR</sequence>
<name>A0A0U5GRM3_ASPCI</name>
<evidence type="ECO:0000313" key="2">
    <source>
        <dbReference type="EMBL" id="CEN59719.1"/>
    </source>
</evidence>
<dbReference type="OMA" id="YANNALH"/>
<evidence type="ECO:0000256" key="1">
    <source>
        <dbReference type="SAM" id="SignalP"/>
    </source>
</evidence>
<keyword evidence="3" id="KW-1185">Reference proteome</keyword>
<dbReference type="AlphaFoldDB" id="A0A0U5GRM3"/>
<dbReference type="OrthoDB" id="3426753at2759"/>
<feature type="chain" id="PRO_5006858145" evidence="1">
    <location>
        <begin position="18"/>
        <end position="185"/>
    </location>
</feature>
<protein>
    <submittedName>
        <fullName evidence="2">Uncharacterized protein</fullName>
    </submittedName>
</protein>